<organism evidence="3 4">
    <name type="scientific">Marinibactrum halimedae</name>
    <dbReference type="NCBI Taxonomy" id="1444977"/>
    <lineage>
        <taxon>Bacteria</taxon>
        <taxon>Pseudomonadati</taxon>
        <taxon>Pseudomonadota</taxon>
        <taxon>Gammaproteobacteria</taxon>
        <taxon>Cellvibrionales</taxon>
        <taxon>Cellvibrionaceae</taxon>
        <taxon>Marinibactrum</taxon>
    </lineage>
</organism>
<keyword evidence="2" id="KW-0472">Membrane</keyword>
<dbReference type="Proteomes" id="UP001156870">
    <property type="component" value="Unassembled WGS sequence"/>
</dbReference>
<dbReference type="RefSeq" id="WP_232592006.1">
    <property type="nucleotide sequence ID" value="NZ_BSPD01000030.1"/>
</dbReference>
<feature type="region of interest" description="Disordered" evidence="1">
    <location>
        <begin position="102"/>
        <end position="160"/>
    </location>
</feature>
<comment type="caution">
    <text evidence="3">The sequence shown here is derived from an EMBL/GenBank/DDBJ whole genome shotgun (WGS) entry which is preliminary data.</text>
</comment>
<protein>
    <recommendedName>
        <fullName evidence="5">DUF898 domain-containing protein</fullName>
    </recommendedName>
</protein>
<evidence type="ECO:0000313" key="3">
    <source>
        <dbReference type="EMBL" id="GLS25491.1"/>
    </source>
</evidence>
<evidence type="ECO:0008006" key="5">
    <source>
        <dbReference type="Google" id="ProtNLM"/>
    </source>
</evidence>
<reference evidence="3 4" key="1">
    <citation type="journal article" date="2014" name="Int. J. Syst. Evol. Microbiol.">
        <title>Complete genome sequence of Corynebacterium casei LMG S-19264T (=DSM 44701T), isolated from a smear-ripened cheese.</title>
        <authorList>
            <consortium name="US DOE Joint Genome Institute (JGI-PGF)"/>
            <person name="Walter F."/>
            <person name="Albersmeier A."/>
            <person name="Kalinowski J."/>
            <person name="Ruckert C."/>
        </authorList>
    </citation>
    <scope>NUCLEOTIDE SEQUENCE [LARGE SCALE GENOMIC DNA]</scope>
    <source>
        <strain evidence="3 4">NBRC 110095</strain>
    </source>
</reference>
<dbReference type="InterPro" id="IPR010295">
    <property type="entry name" value="DUF898"/>
</dbReference>
<feature type="transmembrane region" description="Helical" evidence="2">
    <location>
        <begin position="300"/>
        <end position="324"/>
    </location>
</feature>
<feature type="compositionally biased region" description="Low complexity" evidence="1">
    <location>
        <begin position="108"/>
        <end position="128"/>
    </location>
</feature>
<keyword evidence="2" id="KW-0812">Transmembrane</keyword>
<keyword evidence="4" id="KW-1185">Reference proteome</keyword>
<evidence type="ECO:0000256" key="1">
    <source>
        <dbReference type="SAM" id="MobiDB-lite"/>
    </source>
</evidence>
<feature type="compositionally biased region" description="Basic and acidic residues" evidence="1">
    <location>
        <begin position="148"/>
        <end position="160"/>
    </location>
</feature>
<dbReference type="EMBL" id="BSPD01000030">
    <property type="protein sequence ID" value="GLS25491.1"/>
    <property type="molecule type" value="Genomic_DNA"/>
</dbReference>
<feature type="transmembrane region" description="Helical" evidence="2">
    <location>
        <begin position="350"/>
        <end position="375"/>
    </location>
</feature>
<evidence type="ECO:0000313" key="4">
    <source>
        <dbReference type="Proteomes" id="UP001156870"/>
    </source>
</evidence>
<gene>
    <name evidence="3" type="ORF">GCM10007877_12050</name>
</gene>
<feature type="transmembrane region" description="Helical" evidence="2">
    <location>
        <begin position="260"/>
        <end position="279"/>
    </location>
</feature>
<name>A0AA37WMV1_9GAMM</name>
<dbReference type="Pfam" id="PF05987">
    <property type="entry name" value="DUF898"/>
    <property type="match status" value="1"/>
</dbReference>
<keyword evidence="2" id="KW-1133">Transmembrane helix</keyword>
<feature type="transmembrane region" description="Helical" evidence="2">
    <location>
        <begin position="186"/>
        <end position="204"/>
    </location>
</feature>
<feature type="transmembrane region" description="Helical" evidence="2">
    <location>
        <begin position="432"/>
        <end position="452"/>
    </location>
</feature>
<accession>A0AA37WMV1</accession>
<proteinExistence type="predicted"/>
<dbReference type="AlphaFoldDB" id="A0AA37WMV1"/>
<evidence type="ECO:0000256" key="2">
    <source>
        <dbReference type="SAM" id="Phobius"/>
    </source>
</evidence>
<feature type="compositionally biased region" description="Polar residues" evidence="1">
    <location>
        <begin position="136"/>
        <end position="146"/>
    </location>
</feature>
<feature type="transmembrane region" description="Helical" evidence="2">
    <location>
        <begin position="387"/>
        <end position="412"/>
    </location>
</feature>
<sequence>MAETQYDVVFRGELIGDQSLPAAKEKFAQLFRISEERVEKIFAASKVTIKRNVSEDKAKRYQQLMSVAGMEVSLVTLAPVMPLASPAPEEPAVEQKLLNEAADQPTTAPVNSVSAKSPSVKAPPSDSSISEELISKSATLDSSTSEDIAEHPDDDRTDYLSDTRGMEAVRDLRFEFTGRGGDYFKIWLVNLLLTVLTLGVYSAWASVRKKQFFYGNTTLDGGGFTYSASPTELMVIRFGLLLGGWVSCALLLWYPVMGVVGLVFLAGIFPWAMHTSLRFHAEHSAYRNLAFQFKGRVIEAYSVFLLWPLLSLLSLGLLMPFAMYQWQRYRINNSGYGSSYFNLSVSVVDFYKECLIGCGLCAAAAVVGGVVTAILGSMLGDFASLMLTVLFYAAVYLCVFVVFTVLFSNLIFNHTELEVHGFNARFNVTDFGVLQLRNAFFLLVTLGMYYPWAKVNSVQYRTHHIIFTSVGDLEAFMAAEREQSLERASDSSVDVNNHHRENIRHLDDTVGVV</sequence>